<feature type="compositionally biased region" description="Basic residues" evidence="9">
    <location>
        <begin position="253"/>
        <end position="280"/>
    </location>
</feature>
<feature type="compositionally biased region" description="Basic residues" evidence="9">
    <location>
        <begin position="213"/>
        <end position="224"/>
    </location>
</feature>
<evidence type="ECO:0000259" key="10">
    <source>
        <dbReference type="SMART" id="SM01083"/>
    </source>
</evidence>
<dbReference type="Pfam" id="PF10197">
    <property type="entry name" value="Cir_N"/>
    <property type="match status" value="1"/>
</dbReference>
<dbReference type="OrthoDB" id="21123at2759"/>
<keyword evidence="3" id="KW-0507">mRNA processing</keyword>
<dbReference type="GeneID" id="36291469"/>
<feature type="compositionally biased region" description="Basic and acidic residues" evidence="9">
    <location>
        <begin position="361"/>
        <end position="370"/>
    </location>
</feature>
<dbReference type="SMART" id="SM01083">
    <property type="entry name" value="Cir_N"/>
    <property type="match status" value="1"/>
</dbReference>
<feature type="region of interest" description="Disordered" evidence="9">
    <location>
        <begin position="159"/>
        <end position="404"/>
    </location>
</feature>
<keyword evidence="6" id="KW-0508">mRNA splicing</keyword>
<keyword evidence="5 8" id="KW-0175">Coiled coil</keyword>
<evidence type="ECO:0000256" key="1">
    <source>
        <dbReference type="ARBA" id="ARBA00004123"/>
    </source>
</evidence>
<comment type="subcellular location">
    <subcellularLocation>
        <location evidence="1">Nucleus</location>
    </subcellularLocation>
</comment>
<accession>A0A177A0Y7</accession>
<dbReference type="AlphaFoldDB" id="A0A177A0Y7"/>
<feature type="compositionally biased region" description="Basic and acidic residues" evidence="9">
    <location>
        <begin position="378"/>
        <end position="404"/>
    </location>
</feature>
<feature type="compositionally biased region" description="Basic and acidic residues" evidence="9">
    <location>
        <begin position="325"/>
        <end position="337"/>
    </location>
</feature>
<gene>
    <name evidence="11" type="primary">CWC25</name>
    <name evidence="11" type="ORF">VC83_08428</name>
</gene>
<evidence type="ECO:0000256" key="8">
    <source>
        <dbReference type="SAM" id="Coils"/>
    </source>
</evidence>
<sequence length="465" mass="54030">MGGDLNLKKSWHPVLMSNQKRVWEEEKKALDERKKTELRIKELKEERAKEEIQQKLEAAGSRKRVDRVDWMYQGPSNGQSGTTEEMEGYLLGKRRIDTLIKGNDHKKLEKQASEDSFMALQNANTLKDTAAKVREDPMLAIKRQEQAAYEAMMNDPIKRKQLLAAMGGEPERKEKTKERKHRHHHRRHHDDASDDRGHKRRRVDDSERDGRSSRHRHSRRRSRSRTADSRSRSPERESTRGGEKRDSRDESPRRRRQRSVSPRRGRYSRSPSPRRRRHSRSPTPPMGEARRDRRPSPSRRLSVSPRRRSYSRERSGLKGYPGQQPRRDTYRERDSRSDGNATGRNGDRPRTGHNAGQAERSPFRGDDRPRNAAPSQSVEEREAERQRKLAAMRDDASALDQDREKRLAALAEKEKIDRDADEAARVKSSKYSDKADFVNGMHQKVGSMGLADRIGRGRQGLQRDD</sequence>
<dbReference type="VEuPathDB" id="FungiDB:GMDG_05650"/>
<dbReference type="Proteomes" id="UP000077154">
    <property type="component" value="Unassembled WGS sequence"/>
</dbReference>
<evidence type="ECO:0000256" key="6">
    <source>
        <dbReference type="ARBA" id="ARBA00023187"/>
    </source>
</evidence>
<dbReference type="InterPro" id="IPR019339">
    <property type="entry name" value="CIR_N_dom"/>
</dbReference>
<keyword evidence="4" id="KW-0747">Spliceosome</keyword>
<evidence type="ECO:0000313" key="11">
    <source>
        <dbReference type="EMBL" id="OAF55152.2"/>
    </source>
</evidence>
<reference evidence="11" key="1">
    <citation type="submission" date="2016-03" db="EMBL/GenBank/DDBJ databases">
        <title>Updated assembly of Pseudogymnoascus destructans, the fungus causing white-nose syndrome of bats.</title>
        <authorList>
            <person name="Palmer J.M."/>
            <person name="Drees K.P."/>
            <person name="Foster J.T."/>
            <person name="Lindner D.L."/>
        </authorList>
    </citation>
    <scope>NUCLEOTIDE SEQUENCE [LARGE SCALE GENOMIC DNA]</scope>
    <source>
        <strain evidence="11">20631-21</strain>
    </source>
</reference>
<dbReference type="GO" id="GO:0000398">
    <property type="term" value="P:mRNA splicing, via spliceosome"/>
    <property type="evidence" value="ECO:0007669"/>
    <property type="project" value="TreeGrafter"/>
</dbReference>
<dbReference type="EMBL" id="KV441411">
    <property type="protein sequence ID" value="OAF55152.2"/>
    <property type="molecule type" value="Genomic_DNA"/>
</dbReference>
<evidence type="ECO:0000256" key="4">
    <source>
        <dbReference type="ARBA" id="ARBA00022728"/>
    </source>
</evidence>
<feature type="compositionally biased region" description="Basic residues" evidence="9">
    <location>
        <begin position="178"/>
        <end position="188"/>
    </location>
</feature>
<comment type="similarity">
    <text evidence="2">Belongs to the CWC25 family.</text>
</comment>
<keyword evidence="7" id="KW-0539">Nucleus</keyword>
<dbReference type="PANTHER" id="PTHR16196">
    <property type="entry name" value="CELL CYCLE CONTROL PROTEIN CWF25"/>
    <property type="match status" value="1"/>
</dbReference>
<dbReference type="InterPro" id="IPR022209">
    <property type="entry name" value="CWC25"/>
</dbReference>
<feature type="domain" description="CBF1-interacting co-repressor CIR N-terminal" evidence="10">
    <location>
        <begin position="10"/>
        <end position="46"/>
    </location>
</feature>
<dbReference type="RefSeq" id="XP_024320453.1">
    <property type="nucleotide sequence ID" value="XM_024471980.1"/>
</dbReference>
<feature type="compositionally biased region" description="Basic and acidic residues" evidence="9">
    <location>
        <begin position="225"/>
        <end position="252"/>
    </location>
</feature>
<evidence type="ECO:0000256" key="7">
    <source>
        <dbReference type="ARBA" id="ARBA00023242"/>
    </source>
</evidence>
<dbReference type="GO" id="GO:0005684">
    <property type="term" value="C:U2-type spliceosomal complex"/>
    <property type="evidence" value="ECO:0007669"/>
    <property type="project" value="TreeGrafter"/>
</dbReference>
<dbReference type="InterPro" id="IPR051376">
    <property type="entry name" value="CWC25_splicing_factor"/>
</dbReference>
<protein>
    <submittedName>
        <fullName evidence="11">RNA-splicing factor</fullName>
    </submittedName>
</protein>
<dbReference type="eggNOG" id="KOG3869">
    <property type="taxonomic scope" value="Eukaryota"/>
</dbReference>
<name>A0A177A0Y7_9PEZI</name>
<evidence type="ECO:0000256" key="9">
    <source>
        <dbReference type="SAM" id="MobiDB-lite"/>
    </source>
</evidence>
<proteinExistence type="inferred from homology"/>
<organism evidence="11">
    <name type="scientific">Pseudogymnoascus destructans</name>
    <dbReference type="NCBI Taxonomy" id="655981"/>
    <lineage>
        <taxon>Eukaryota</taxon>
        <taxon>Fungi</taxon>
        <taxon>Dikarya</taxon>
        <taxon>Ascomycota</taxon>
        <taxon>Pezizomycotina</taxon>
        <taxon>Leotiomycetes</taxon>
        <taxon>Thelebolales</taxon>
        <taxon>Thelebolaceae</taxon>
        <taxon>Pseudogymnoascus</taxon>
    </lineage>
</organism>
<evidence type="ECO:0000256" key="3">
    <source>
        <dbReference type="ARBA" id="ARBA00022664"/>
    </source>
</evidence>
<evidence type="ECO:0000256" key="2">
    <source>
        <dbReference type="ARBA" id="ARBA00006695"/>
    </source>
</evidence>
<feature type="coiled-coil region" evidence="8">
    <location>
        <begin position="26"/>
        <end position="58"/>
    </location>
</feature>
<dbReference type="Pfam" id="PF12542">
    <property type="entry name" value="CWC25"/>
    <property type="match status" value="1"/>
</dbReference>
<feature type="compositionally biased region" description="Basic and acidic residues" evidence="9">
    <location>
        <begin position="189"/>
        <end position="212"/>
    </location>
</feature>
<evidence type="ECO:0000256" key="5">
    <source>
        <dbReference type="ARBA" id="ARBA00023054"/>
    </source>
</evidence>
<dbReference type="PANTHER" id="PTHR16196:SF0">
    <property type="entry name" value="PRE-MRNA-SPLICING FACTOR CWC25 HOMOLOG"/>
    <property type="match status" value="1"/>
</dbReference>